<feature type="transmembrane region" description="Helical" evidence="1">
    <location>
        <begin position="34"/>
        <end position="55"/>
    </location>
</feature>
<feature type="transmembrane region" description="Helical" evidence="1">
    <location>
        <begin position="7"/>
        <end position="28"/>
    </location>
</feature>
<evidence type="ECO:0000313" key="3">
    <source>
        <dbReference type="Proteomes" id="UP001597231"/>
    </source>
</evidence>
<keyword evidence="1" id="KW-1133">Transmembrane helix</keyword>
<protein>
    <recommendedName>
        <fullName evidence="4">4 TMS phage holin, superfamily IV</fullName>
    </recommendedName>
</protein>
<proteinExistence type="predicted"/>
<comment type="caution">
    <text evidence="2">The sequence shown here is derived from an EMBL/GenBank/DDBJ whole genome shotgun (WGS) entry which is preliminary data.</text>
</comment>
<organism evidence="2 3">
    <name type="scientific">Sporosarcina contaminans</name>
    <dbReference type="NCBI Taxonomy" id="633403"/>
    <lineage>
        <taxon>Bacteria</taxon>
        <taxon>Bacillati</taxon>
        <taxon>Bacillota</taxon>
        <taxon>Bacilli</taxon>
        <taxon>Bacillales</taxon>
        <taxon>Caryophanaceae</taxon>
        <taxon>Sporosarcina</taxon>
    </lineage>
</organism>
<keyword evidence="3" id="KW-1185">Reference proteome</keyword>
<feature type="transmembrane region" description="Helical" evidence="1">
    <location>
        <begin position="95"/>
        <end position="115"/>
    </location>
</feature>
<evidence type="ECO:0000256" key="1">
    <source>
        <dbReference type="SAM" id="Phobius"/>
    </source>
</evidence>
<dbReference type="RefSeq" id="WP_336822423.1">
    <property type="nucleotide sequence ID" value="NZ_JBHTLT010000037.1"/>
</dbReference>
<name>A0ABW3TYL8_9BACL</name>
<keyword evidence="1" id="KW-0472">Membrane</keyword>
<evidence type="ECO:0000313" key="2">
    <source>
        <dbReference type="EMBL" id="MFD1204968.1"/>
    </source>
</evidence>
<accession>A0ABW3TYL8</accession>
<feature type="transmembrane region" description="Helical" evidence="1">
    <location>
        <begin position="67"/>
        <end position="89"/>
    </location>
</feature>
<gene>
    <name evidence="2" type="ORF">ACFQ38_07615</name>
</gene>
<dbReference type="Proteomes" id="UP001597231">
    <property type="component" value="Unassembled WGS sequence"/>
</dbReference>
<evidence type="ECO:0008006" key="4">
    <source>
        <dbReference type="Google" id="ProtNLM"/>
    </source>
</evidence>
<dbReference type="EMBL" id="JBHTLT010000037">
    <property type="protein sequence ID" value="MFD1204968.1"/>
    <property type="molecule type" value="Genomic_DNA"/>
</dbReference>
<reference evidence="3" key="1">
    <citation type="journal article" date="2019" name="Int. J. Syst. Evol. Microbiol.">
        <title>The Global Catalogue of Microorganisms (GCM) 10K type strain sequencing project: providing services to taxonomists for standard genome sequencing and annotation.</title>
        <authorList>
            <consortium name="The Broad Institute Genomics Platform"/>
            <consortium name="The Broad Institute Genome Sequencing Center for Infectious Disease"/>
            <person name="Wu L."/>
            <person name="Ma J."/>
        </authorList>
    </citation>
    <scope>NUCLEOTIDE SEQUENCE [LARGE SCALE GENOMIC DNA]</scope>
    <source>
        <strain evidence="3">CCUG 53915</strain>
    </source>
</reference>
<sequence length="125" mass="13722">MFDVKKFMQAIGLSLLLSILVSVILGLIQFDNSIAFLIIQMLAFYGSMGFFAVIFNPKTPFTASYIGALIIAMLNILFSNFVLGVWVFINPASINNMLSFAVLMALSVTAITLFIKNRSGRLADV</sequence>
<keyword evidence="1" id="KW-0812">Transmembrane</keyword>